<dbReference type="GO" id="GO:0047661">
    <property type="term" value="F:amino-acid racemase activity"/>
    <property type="evidence" value="ECO:0007669"/>
    <property type="project" value="InterPro"/>
</dbReference>
<organism evidence="3 4">
    <name type="scientific">Siphonobacter curvatus</name>
    <dbReference type="NCBI Taxonomy" id="2094562"/>
    <lineage>
        <taxon>Bacteria</taxon>
        <taxon>Pseudomonadati</taxon>
        <taxon>Bacteroidota</taxon>
        <taxon>Cytophagia</taxon>
        <taxon>Cytophagales</taxon>
        <taxon>Cytophagaceae</taxon>
        <taxon>Siphonobacter</taxon>
    </lineage>
</organism>
<dbReference type="InterPro" id="IPR001920">
    <property type="entry name" value="Asp/Glu_race"/>
</dbReference>
<dbReference type="NCBIfam" id="TIGR00035">
    <property type="entry name" value="asp_race"/>
    <property type="match status" value="1"/>
</dbReference>
<dbReference type="PANTHER" id="PTHR21198:SF7">
    <property type="entry name" value="ASPARTATE-GLUTAMATE RACEMASE FAMILY"/>
    <property type="match status" value="1"/>
</dbReference>
<evidence type="ECO:0000313" key="4">
    <source>
        <dbReference type="Proteomes" id="UP000239590"/>
    </source>
</evidence>
<dbReference type="Proteomes" id="UP000239590">
    <property type="component" value="Unassembled WGS sequence"/>
</dbReference>
<dbReference type="RefSeq" id="WP_104716048.1">
    <property type="nucleotide sequence ID" value="NZ_PTRA01000009.1"/>
</dbReference>
<dbReference type="Pfam" id="PF01177">
    <property type="entry name" value="Asp_Glu_race"/>
    <property type="match status" value="1"/>
</dbReference>
<accession>A0A2S7IF55</accession>
<name>A0A2S7IF55_9BACT</name>
<gene>
    <name evidence="3" type="ORF">C5O19_24730</name>
</gene>
<dbReference type="OrthoDB" id="9803739at2"/>
<evidence type="ECO:0000256" key="1">
    <source>
        <dbReference type="ARBA" id="ARBA00007847"/>
    </source>
</evidence>
<evidence type="ECO:0000313" key="3">
    <source>
        <dbReference type="EMBL" id="PQA53450.1"/>
    </source>
</evidence>
<dbReference type="PANTHER" id="PTHR21198">
    <property type="entry name" value="GLUTAMATE RACEMASE"/>
    <property type="match status" value="1"/>
</dbReference>
<proteinExistence type="inferred from homology"/>
<keyword evidence="4" id="KW-1185">Reference proteome</keyword>
<dbReference type="AlphaFoldDB" id="A0A2S7IF55"/>
<keyword evidence="2" id="KW-0413">Isomerase</keyword>
<dbReference type="EMBL" id="PTRA01000009">
    <property type="protein sequence ID" value="PQA53450.1"/>
    <property type="molecule type" value="Genomic_DNA"/>
</dbReference>
<dbReference type="InterPro" id="IPR015942">
    <property type="entry name" value="Asp/Glu/hydantoin_racemase"/>
</dbReference>
<comment type="caution">
    <text evidence="3">The sequence shown here is derived from an EMBL/GenBank/DDBJ whole genome shotgun (WGS) entry which is preliminary data.</text>
</comment>
<evidence type="ECO:0000256" key="2">
    <source>
        <dbReference type="ARBA" id="ARBA00023235"/>
    </source>
</evidence>
<dbReference type="Gene3D" id="3.40.50.1860">
    <property type="match status" value="2"/>
</dbReference>
<comment type="similarity">
    <text evidence="1">Belongs to the aspartate/glutamate racemases family.</text>
</comment>
<reference evidence="4" key="1">
    <citation type="submission" date="2018-02" db="EMBL/GenBank/DDBJ databases">
        <title>Genome sequencing of Solimonas sp. HR-BB.</title>
        <authorList>
            <person name="Lee Y."/>
            <person name="Jeon C.O."/>
        </authorList>
    </citation>
    <scope>NUCLEOTIDE SEQUENCE [LARGE SCALE GENOMIC DNA]</scope>
    <source>
        <strain evidence="4">HR-U</strain>
    </source>
</reference>
<dbReference type="SUPFAM" id="SSF53681">
    <property type="entry name" value="Aspartate/glutamate racemase"/>
    <property type="match status" value="2"/>
</dbReference>
<dbReference type="InterPro" id="IPR004380">
    <property type="entry name" value="Asp_race"/>
</dbReference>
<sequence>MKTLGLIGGMSWESSALYYQIINRTVKEHLGNLHSCSCLLYSVDFAPIERLQHQGDWQSLSELMMEAAQRLEKGGADLLILCTNTMHKVADQLQAATPVPFLHIADPTAEAILAAGLSRVALLGTRFTMTESFYKGRLQDKYKLQVLIPDPLDIDTIHRIIYEELVQGIVQEKSRQAYVAIIDKLYQQGAQCVILGCTEITLLIKQSDVVIPVFDTTQLHAQQAVKQLLGL</sequence>
<protein>
    <submittedName>
        <fullName evidence="3">Aspartate/glutamate racemase</fullName>
    </submittedName>
</protein>